<dbReference type="RefSeq" id="WP_189411944.1">
    <property type="nucleotide sequence ID" value="NZ_BMYJ01000007.1"/>
</dbReference>
<dbReference type="EC" id="2.7.13.3" evidence="3"/>
<dbReference type="InterPro" id="IPR005467">
    <property type="entry name" value="His_kinase_dom"/>
</dbReference>
<keyword evidence="12 15" id="KW-1133">Transmembrane helix</keyword>
<keyword evidence="13" id="KW-0902">Two-component regulatory system</keyword>
<dbReference type="PROSITE" id="PS50885">
    <property type="entry name" value="HAMP"/>
    <property type="match status" value="1"/>
</dbReference>
<evidence type="ECO:0000256" key="15">
    <source>
        <dbReference type="SAM" id="Phobius"/>
    </source>
</evidence>
<keyword evidence="14 15" id="KW-0472">Membrane</keyword>
<keyword evidence="9" id="KW-0547">Nucleotide-binding</keyword>
<reference evidence="18" key="2">
    <citation type="submission" date="2020-09" db="EMBL/GenBank/DDBJ databases">
        <authorList>
            <person name="Sun Q."/>
            <person name="Kim S."/>
        </authorList>
    </citation>
    <scope>NUCLEOTIDE SEQUENCE</scope>
    <source>
        <strain evidence="18">KCTC 23310</strain>
    </source>
</reference>
<keyword evidence="10 18" id="KW-0418">Kinase</keyword>
<dbReference type="InterPro" id="IPR050980">
    <property type="entry name" value="2C_sensor_his_kinase"/>
</dbReference>
<keyword evidence="7" id="KW-0808">Transferase</keyword>
<dbReference type="PRINTS" id="PR00344">
    <property type="entry name" value="BCTRLSENSOR"/>
</dbReference>
<dbReference type="Gene3D" id="1.10.287.130">
    <property type="match status" value="1"/>
</dbReference>
<dbReference type="Proteomes" id="UP000638981">
    <property type="component" value="Unassembled WGS sequence"/>
</dbReference>
<evidence type="ECO:0000256" key="2">
    <source>
        <dbReference type="ARBA" id="ARBA00004429"/>
    </source>
</evidence>
<dbReference type="InterPro" id="IPR004358">
    <property type="entry name" value="Sig_transdc_His_kin-like_C"/>
</dbReference>
<evidence type="ECO:0000256" key="9">
    <source>
        <dbReference type="ARBA" id="ARBA00022741"/>
    </source>
</evidence>
<dbReference type="AlphaFoldDB" id="A0A918WM63"/>
<evidence type="ECO:0000256" key="6">
    <source>
        <dbReference type="ARBA" id="ARBA00022553"/>
    </source>
</evidence>
<evidence type="ECO:0000259" key="17">
    <source>
        <dbReference type="PROSITE" id="PS50885"/>
    </source>
</evidence>
<evidence type="ECO:0000256" key="7">
    <source>
        <dbReference type="ARBA" id="ARBA00022679"/>
    </source>
</evidence>
<name>A0A918WM63_9RHOB</name>
<comment type="subcellular location">
    <subcellularLocation>
        <location evidence="2">Cell inner membrane</location>
        <topology evidence="2">Multi-pass membrane protein</topology>
    </subcellularLocation>
</comment>
<dbReference type="SMART" id="SM00387">
    <property type="entry name" value="HATPase_c"/>
    <property type="match status" value="1"/>
</dbReference>
<accession>A0A918WM63</accession>
<protein>
    <recommendedName>
        <fullName evidence="3">histidine kinase</fullName>
        <ecNumber evidence="3">2.7.13.3</ecNumber>
    </recommendedName>
</protein>
<evidence type="ECO:0000256" key="3">
    <source>
        <dbReference type="ARBA" id="ARBA00012438"/>
    </source>
</evidence>
<comment type="catalytic activity">
    <reaction evidence="1">
        <text>ATP + protein L-histidine = ADP + protein N-phospho-L-histidine.</text>
        <dbReference type="EC" id="2.7.13.3"/>
    </reaction>
</comment>
<feature type="domain" description="Histidine kinase" evidence="16">
    <location>
        <begin position="233"/>
        <end position="431"/>
    </location>
</feature>
<dbReference type="SUPFAM" id="SSF47384">
    <property type="entry name" value="Homodimeric domain of signal transducing histidine kinase"/>
    <property type="match status" value="1"/>
</dbReference>
<keyword evidence="4" id="KW-1003">Cell membrane</keyword>
<dbReference type="PANTHER" id="PTHR44936:SF5">
    <property type="entry name" value="SENSOR HISTIDINE KINASE ENVZ"/>
    <property type="match status" value="1"/>
</dbReference>
<dbReference type="GO" id="GO:0005524">
    <property type="term" value="F:ATP binding"/>
    <property type="evidence" value="ECO:0007669"/>
    <property type="project" value="UniProtKB-KW"/>
</dbReference>
<evidence type="ECO:0000313" key="19">
    <source>
        <dbReference type="Proteomes" id="UP000638981"/>
    </source>
</evidence>
<feature type="domain" description="HAMP" evidence="17">
    <location>
        <begin position="174"/>
        <end position="225"/>
    </location>
</feature>
<evidence type="ECO:0000256" key="4">
    <source>
        <dbReference type="ARBA" id="ARBA00022475"/>
    </source>
</evidence>
<evidence type="ECO:0000256" key="8">
    <source>
        <dbReference type="ARBA" id="ARBA00022692"/>
    </source>
</evidence>
<dbReference type="InterPro" id="IPR003661">
    <property type="entry name" value="HisK_dim/P_dom"/>
</dbReference>
<dbReference type="Gene3D" id="3.30.565.10">
    <property type="entry name" value="Histidine kinase-like ATPase, C-terminal domain"/>
    <property type="match status" value="1"/>
</dbReference>
<comment type="caution">
    <text evidence="18">The sequence shown here is derived from an EMBL/GenBank/DDBJ whole genome shotgun (WGS) entry which is preliminary data.</text>
</comment>
<feature type="transmembrane region" description="Helical" evidence="15">
    <location>
        <begin position="12"/>
        <end position="36"/>
    </location>
</feature>
<dbReference type="SUPFAM" id="SSF55874">
    <property type="entry name" value="ATPase domain of HSP90 chaperone/DNA topoisomerase II/histidine kinase"/>
    <property type="match status" value="1"/>
</dbReference>
<dbReference type="PROSITE" id="PS50109">
    <property type="entry name" value="HIS_KIN"/>
    <property type="match status" value="1"/>
</dbReference>
<reference evidence="18" key="1">
    <citation type="journal article" date="2014" name="Int. J. Syst. Evol. Microbiol.">
        <title>Complete genome sequence of Corynebacterium casei LMG S-19264T (=DSM 44701T), isolated from a smear-ripened cheese.</title>
        <authorList>
            <consortium name="US DOE Joint Genome Institute (JGI-PGF)"/>
            <person name="Walter F."/>
            <person name="Albersmeier A."/>
            <person name="Kalinowski J."/>
            <person name="Ruckert C."/>
        </authorList>
    </citation>
    <scope>NUCLEOTIDE SEQUENCE</scope>
    <source>
        <strain evidence="18">KCTC 23310</strain>
    </source>
</reference>
<keyword evidence="19" id="KW-1185">Reference proteome</keyword>
<feature type="transmembrane region" description="Helical" evidence="15">
    <location>
        <begin position="154"/>
        <end position="173"/>
    </location>
</feature>
<dbReference type="PANTHER" id="PTHR44936">
    <property type="entry name" value="SENSOR PROTEIN CREC"/>
    <property type="match status" value="1"/>
</dbReference>
<keyword evidence="6" id="KW-0597">Phosphoprotein</keyword>
<evidence type="ECO:0000256" key="10">
    <source>
        <dbReference type="ARBA" id="ARBA00022777"/>
    </source>
</evidence>
<evidence type="ECO:0000256" key="1">
    <source>
        <dbReference type="ARBA" id="ARBA00000085"/>
    </source>
</evidence>
<evidence type="ECO:0000259" key="16">
    <source>
        <dbReference type="PROSITE" id="PS50109"/>
    </source>
</evidence>
<dbReference type="InterPro" id="IPR003660">
    <property type="entry name" value="HAMP_dom"/>
</dbReference>
<evidence type="ECO:0000256" key="12">
    <source>
        <dbReference type="ARBA" id="ARBA00022989"/>
    </source>
</evidence>
<organism evidence="18 19">
    <name type="scientific">Neogemmobacter tilapiae</name>
    <dbReference type="NCBI Taxonomy" id="875041"/>
    <lineage>
        <taxon>Bacteria</taxon>
        <taxon>Pseudomonadati</taxon>
        <taxon>Pseudomonadota</taxon>
        <taxon>Alphaproteobacteria</taxon>
        <taxon>Rhodobacterales</taxon>
        <taxon>Paracoccaceae</taxon>
        <taxon>Neogemmobacter</taxon>
    </lineage>
</organism>
<dbReference type="Pfam" id="PF00512">
    <property type="entry name" value="HisKA"/>
    <property type="match status" value="1"/>
</dbReference>
<evidence type="ECO:0000256" key="5">
    <source>
        <dbReference type="ARBA" id="ARBA00022519"/>
    </source>
</evidence>
<evidence type="ECO:0000256" key="13">
    <source>
        <dbReference type="ARBA" id="ARBA00023012"/>
    </source>
</evidence>
<keyword evidence="8 15" id="KW-0812">Transmembrane</keyword>
<keyword evidence="11" id="KW-0067">ATP-binding</keyword>
<dbReference type="InterPro" id="IPR036890">
    <property type="entry name" value="HATPase_C_sf"/>
</dbReference>
<dbReference type="GO" id="GO:0000155">
    <property type="term" value="F:phosphorelay sensor kinase activity"/>
    <property type="evidence" value="ECO:0007669"/>
    <property type="project" value="InterPro"/>
</dbReference>
<gene>
    <name evidence="18" type="ORF">GCM10007315_24240</name>
</gene>
<dbReference type="InterPro" id="IPR003594">
    <property type="entry name" value="HATPase_dom"/>
</dbReference>
<dbReference type="GO" id="GO:0005886">
    <property type="term" value="C:plasma membrane"/>
    <property type="evidence" value="ECO:0007669"/>
    <property type="project" value="UniProtKB-SubCell"/>
</dbReference>
<evidence type="ECO:0000256" key="11">
    <source>
        <dbReference type="ARBA" id="ARBA00022840"/>
    </source>
</evidence>
<sequence>MIRLKSLLPRGLYGRAALILIVPIVTIQLVVSIVFIQRHFDRVTQQMTRGVIIELNAVLAEVAERPDQARQMAQALGIRLDLPAKPAKQGQRRVFYDLSGAAVIETLQTELPGTTFVDLETDRDAVLLQVALPQGAAEMRIDRKRVSASNPHQLLVVMIVTGAFMTLVAYLFLRNQLRPITRLAVAAEAFGKGRVLAYRPSGATEVRAAGLAFLAMRERIERQIEQRTLMLSGVSHDLRTPLTRLRLGLSLLPEDEETAALLGDVSDMERLVDEFLAFARGDAMETPEIADVQALVRRVVENAQRLGQAVELGPMSGPSEVRLRPVAVGRALENLVGNAMRHGRRGLVGVVVTAERVVISVEDDGPGIPAARREEAMAPFARLDHARDANRGARAGLGLAIAADIARGHGGALVLGESLWGGLKAELVLAR</sequence>
<evidence type="ECO:0000313" key="18">
    <source>
        <dbReference type="EMBL" id="GHC59629.1"/>
    </source>
</evidence>
<proteinExistence type="predicted"/>
<dbReference type="EMBL" id="BMYJ01000007">
    <property type="protein sequence ID" value="GHC59629.1"/>
    <property type="molecule type" value="Genomic_DNA"/>
</dbReference>
<evidence type="ECO:0000256" key="14">
    <source>
        <dbReference type="ARBA" id="ARBA00023136"/>
    </source>
</evidence>
<dbReference type="CDD" id="cd00082">
    <property type="entry name" value="HisKA"/>
    <property type="match status" value="1"/>
</dbReference>
<dbReference type="InterPro" id="IPR036097">
    <property type="entry name" value="HisK_dim/P_sf"/>
</dbReference>
<dbReference type="Pfam" id="PF02518">
    <property type="entry name" value="HATPase_c"/>
    <property type="match status" value="1"/>
</dbReference>
<keyword evidence="5" id="KW-0997">Cell inner membrane</keyword>
<dbReference type="SMART" id="SM00388">
    <property type="entry name" value="HisKA"/>
    <property type="match status" value="1"/>
</dbReference>